<evidence type="ECO:0000313" key="3">
    <source>
        <dbReference type="Proteomes" id="UP000679220"/>
    </source>
</evidence>
<proteinExistence type="predicted"/>
<keyword evidence="1" id="KW-0732">Signal</keyword>
<dbReference type="Proteomes" id="UP000679220">
    <property type="component" value="Unassembled WGS sequence"/>
</dbReference>
<reference evidence="2" key="2">
    <citation type="submission" date="2021-04" db="EMBL/GenBank/DDBJ databases">
        <authorList>
            <person name="Zhang T."/>
            <person name="Zhang Y."/>
            <person name="Lu D."/>
            <person name="Zuo D."/>
            <person name="Du Z."/>
        </authorList>
    </citation>
    <scope>NUCLEOTIDE SEQUENCE</scope>
    <source>
        <strain evidence="2">JR1</strain>
    </source>
</reference>
<reference evidence="2" key="1">
    <citation type="journal article" date="2018" name="Int. J. Syst. Evol. Microbiol.">
        <title>Carboxylicivirga sediminis sp. nov., isolated from coastal sediment.</title>
        <authorList>
            <person name="Wang F.Q."/>
            <person name="Ren L.H."/>
            <person name="Zou R.J."/>
            <person name="Sun Y.Z."/>
            <person name="Liu X.J."/>
            <person name="Jiang F."/>
            <person name="Liu L.J."/>
        </authorList>
    </citation>
    <scope>NUCLEOTIDE SEQUENCE</scope>
    <source>
        <strain evidence="2">JR1</strain>
    </source>
</reference>
<keyword evidence="3" id="KW-1185">Reference proteome</keyword>
<dbReference type="RefSeq" id="WP_212193226.1">
    <property type="nucleotide sequence ID" value="NZ_JAGTAR010000053.1"/>
</dbReference>
<evidence type="ECO:0000256" key="1">
    <source>
        <dbReference type="SAM" id="SignalP"/>
    </source>
</evidence>
<name>A0A941F8E0_9BACT</name>
<organism evidence="2 3">
    <name type="scientific">Carboxylicivirga sediminis</name>
    <dbReference type="NCBI Taxonomy" id="2006564"/>
    <lineage>
        <taxon>Bacteria</taxon>
        <taxon>Pseudomonadati</taxon>
        <taxon>Bacteroidota</taxon>
        <taxon>Bacteroidia</taxon>
        <taxon>Marinilabiliales</taxon>
        <taxon>Marinilabiliaceae</taxon>
        <taxon>Carboxylicivirga</taxon>
    </lineage>
</organism>
<accession>A0A941F8E0</accession>
<evidence type="ECO:0000313" key="2">
    <source>
        <dbReference type="EMBL" id="MBR8538202.1"/>
    </source>
</evidence>
<comment type="caution">
    <text evidence="2">The sequence shown here is derived from an EMBL/GenBank/DDBJ whole genome shotgun (WGS) entry which is preliminary data.</text>
</comment>
<dbReference type="AlphaFoldDB" id="A0A941F8E0"/>
<dbReference type="Pfam" id="PF20050">
    <property type="entry name" value="DUF6452"/>
    <property type="match status" value="1"/>
</dbReference>
<feature type="chain" id="PRO_5036793350" evidence="1">
    <location>
        <begin position="21"/>
        <end position="165"/>
    </location>
</feature>
<sequence length="165" mass="18457">MKIKPFGHVFLAATILLLVACDESSLCLSGQNAIQAGLYSGASGEAKDTTLNGVYLWGYDEINDVNLPLLIDSARVQKMYMPTNIERDTTSFVFREQTIASDIVDTIMFVYTRELNYVSGDCGFTYNLHIDTVIHTINIIDSIVVDYPSVLYNENLENVKIFIEP</sequence>
<dbReference type="PROSITE" id="PS51257">
    <property type="entry name" value="PROKAR_LIPOPROTEIN"/>
    <property type="match status" value="1"/>
</dbReference>
<feature type="signal peptide" evidence="1">
    <location>
        <begin position="1"/>
        <end position="20"/>
    </location>
</feature>
<dbReference type="EMBL" id="JAGTAR010000053">
    <property type="protein sequence ID" value="MBR8538202.1"/>
    <property type="molecule type" value="Genomic_DNA"/>
</dbReference>
<dbReference type="InterPro" id="IPR045607">
    <property type="entry name" value="DUF6452"/>
</dbReference>
<protein>
    <submittedName>
        <fullName evidence="2">Uncharacterized protein</fullName>
    </submittedName>
</protein>
<gene>
    <name evidence="2" type="ORF">KDU71_21705</name>
</gene>